<dbReference type="RefSeq" id="WP_338606126.1">
    <property type="nucleotide sequence ID" value="NZ_AP028679.1"/>
</dbReference>
<name>A0AAU9EB88_9BACT</name>
<proteinExistence type="predicted"/>
<evidence type="ECO:0008006" key="3">
    <source>
        <dbReference type="Google" id="ProtNLM"/>
    </source>
</evidence>
<dbReference type="SUPFAM" id="SSF47598">
    <property type="entry name" value="Ribbon-helix-helix"/>
    <property type="match status" value="1"/>
</dbReference>
<dbReference type="Proteomes" id="UP001366166">
    <property type="component" value="Chromosome"/>
</dbReference>
<protein>
    <recommendedName>
        <fullName evidence="3">Ribbon-helix-helix protein CopG domain-containing protein</fullName>
    </recommendedName>
</protein>
<dbReference type="KEGG" id="dmp:FAK_14820"/>
<dbReference type="InterPro" id="IPR010985">
    <property type="entry name" value="Ribbon_hlx_hlx"/>
</dbReference>
<reference evidence="2" key="1">
    <citation type="journal article" date="2023" name="Arch. Microbiol.">
        <title>Desulfoferula mesophilus gen. nov. sp. nov., a mesophilic sulfate-reducing bacterium isolated from a brackish lake sediment.</title>
        <authorList>
            <person name="Watanabe T."/>
            <person name="Yabe T."/>
            <person name="Tsuji J.M."/>
            <person name="Fukui M."/>
        </authorList>
    </citation>
    <scope>NUCLEOTIDE SEQUENCE [LARGE SCALE GENOMIC DNA]</scope>
    <source>
        <strain evidence="2">12FAK</strain>
    </source>
</reference>
<dbReference type="AlphaFoldDB" id="A0AAU9EB88"/>
<dbReference type="GO" id="GO:0006355">
    <property type="term" value="P:regulation of DNA-templated transcription"/>
    <property type="evidence" value="ECO:0007669"/>
    <property type="project" value="InterPro"/>
</dbReference>
<organism evidence="1 2">
    <name type="scientific">Desulfoferula mesophila</name>
    <dbReference type="NCBI Taxonomy" id="3058419"/>
    <lineage>
        <taxon>Bacteria</taxon>
        <taxon>Pseudomonadati</taxon>
        <taxon>Thermodesulfobacteriota</taxon>
        <taxon>Desulfarculia</taxon>
        <taxon>Desulfarculales</taxon>
        <taxon>Desulfarculaceae</taxon>
        <taxon>Desulfoferula</taxon>
    </lineage>
</organism>
<evidence type="ECO:0000313" key="1">
    <source>
        <dbReference type="EMBL" id="BEQ14416.1"/>
    </source>
</evidence>
<evidence type="ECO:0000313" key="2">
    <source>
        <dbReference type="Proteomes" id="UP001366166"/>
    </source>
</evidence>
<keyword evidence="2" id="KW-1185">Reference proteome</keyword>
<gene>
    <name evidence="1" type="ORF">FAK_14820</name>
</gene>
<sequence length="60" mass="7182">MRPKRFTKGISLLISEEQYQEIEELTNNKNISLGEWIREAIGDYINKIKTRESEEWKNPN</sequence>
<accession>A0AAU9EB88</accession>
<dbReference type="EMBL" id="AP028679">
    <property type="protein sequence ID" value="BEQ14416.1"/>
    <property type="molecule type" value="Genomic_DNA"/>
</dbReference>